<accession>A0A7J8WSZ2</accession>
<organism evidence="1 2">
    <name type="scientific">Gossypium aridum</name>
    <name type="common">American cotton</name>
    <name type="synonym">Erioxylum aridum</name>
    <dbReference type="NCBI Taxonomy" id="34290"/>
    <lineage>
        <taxon>Eukaryota</taxon>
        <taxon>Viridiplantae</taxon>
        <taxon>Streptophyta</taxon>
        <taxon>Embryophyta</taxon>
        <taxon>Tracheophyta</taxon>
        <taxon>Spermatophyta</taxon>
        <taxon>Magnoliopsida</taxon>
        <taxon>eudicotyledons</taxon>
        <taxon>Gunneridae</taxon>
        <taxon>Pentapetalae</taxon>
        <taxon>rosids</taxon>
        <taxon>malvids</taxon>
        <taxon>Malvales</taxon>
        <taxon>Malvaceae</taxon>
        <taxon>Malvoideae</taxon>
        <taxon>Gossypium</taxon>
    </lineage>
</organism>
<dbReference type="AlphaFoldDB" id="A0A7J8WSZ2"/>
<protein>
    <submittedName>
        <fullName evidence="1">Uncharacterized protein</fullName>
    </submittedName>
</protein>
<keyword evidence="2" id="KW-1185">Reference proteome</keyword>
<evidence type="ECO:0000313" key="1">
    <source>
        <dbReference type="EMBL" id="MBA0678022.1"/>
    </source>
</evidence>
<sequence>MRYRVHFPLFFFMIVKDNSKMRINCLELVKLPKSSRTLILLRKTLSCI</sequence>
<dbReference type="EMBL" id="JABFAA010000003">
    <property type="protein sequence ID" value="MBA0678022.1"/>
    <property type="molecule type" value="Genomic_DNA"/>
</dbReference>
<gene>
    <name evidence="1" type="ORF">Goari_019389</name>
</gene>
<evidence type="ECO:0000313" key="2">
    <source>
        <dbReference type="Proteomes" id="UP000593577"/>
    </source>
</evidence>
<reference evidence="1 2" key="1">
    <citation type="journal article" date="2019" name="Genome Biol. Evol.">
        <title>Insights into the evolution of the New World diploid cottons (Gossypium, subgenus Houzingenia) based on genome sequencing.</title>
        <authorList>
            <person name="Grover C.E."/>
            <person name="Arick M.A. 2nd"/>
            <person name="Thrash A."/>
            <person name="Conover J.L."/>
            <person name="Sanders W.S."/>
            <person name="Peterson D.G."/>
            <person name="Frelichowski J.E."/>
            <person name="Scheffler J.A."/>
            <person name="Scheffler B.E."/>
            <person name="Wendel J.F."/>
        </authorList>
    </citation>
    <scope>NUCLEOTIDE SEQUENCE [LARGE SCALE GENOMIC DNA]</scope>
    <source>
        <strain evidence="1">185</strain>
        <tissue evidence="1">Leaf</tissue>
    </source>
</reference>
<name>A0A7J8WSZ2_GOSAI</name>
<comment type="caution">
    <text evidence="1">The sequence shown here is derived from an EMBL/GenBank/DDBJ whole genome shotgun (WGS) entry which is preliminary data.</text>
</comment>
<proteinExistence type="predicted"/>
<dbReference type="Proteomes" id="UP000593577">
    <property type="component" value="Unassembled WGS sequence"/>
</dbReference>